<dbReference type="Proteomes" id="UP000263517">
    <property type="component" value="Unassembled WGS sequence"/>
</dbReference>
<dbReference type="Pfam" id="PF05099">
    <property type="entry name" value="TerB"/>
    <property type="match status" value="1"/>
</dbReference>
<dbReference type="Proteomes" id="UP000264779">
    <property type="component" value="Unassembled WGS sequence"/>
</dbReference>
<evidence type="ECO:0000313" key="3">
    <source>
        <dbReference type="EMBL" id="HBU50934.1"/>
    </source>
</evidence>
<dbReference type="SUPFAM" id="SSF158682">
    <property type="entry name" value="TerB-like"/>
    <property type="match status" value="1"/>
</dbReference>
<protein>
    <submittedName>
        <fullName evidence="2">TerB family tellurite resistance protein</fullName>
    </submittedName>
</protein>
<dbReference type="RefSeq" id="WP_044446678.1">
    <property type="nucleotide sequence ID" value="NZ_CAJXAX010000032.1"/>
</dbReference>
<name>A0A349TW91_9ALTE</name>
<dbReference type="InterPro" id="IPR029024">
    <property type="entry name" value="TerB-like"/>
</dbReference>
<evidence type="ECO:0000313" key="2">
    <source>
        <dbReference type="EMBL" id="HAW76566.1"/>
    </source>
</evidence>
<dbReference type="Gene3D" id="1.10.3680.10">
    <property type="entry name" value="TerB-like"/>
    <property type="match status" value="1"/>
</dbReference>
<dbReference type="EMBL" id="DONK01000099">
    <property type="protein sequence ID" value="HBU50934.1"/>
    <property type="molecule type" value="Genomic_DNA"/>
</dbReference>
<evidence type="ECO:0000313" key="4">
    <source>
        <dbReference type="Proteomes" id="UP000263517"/>
    </source>
</evidence>
<accession>A0A349TW91</accession>
<dbReference type="CDD" id="cd07177">
    <property type="entry name" value="terB_like"/>
    <property type="match status" value="1"/>
</dbReference>
<evidence type="ECO:0000313" key="5">
    <source>
        <dbReference type="Proteomes" id="UP000264779"/>
    </source>
</evidence>
<reference evidence="4 5" key="1">
    <citation type="journal article" date="2018" name="Nat. Biotechnol.">
        <title>A standardized bacterial taxonomy based on genome phylogeny substantially revises the tree of life.</title>
        <authorList>
            <person name="Parks D.H."/>
            <person name="Chuvochina M."/>
            <person name="Waite D.W."/>
            <person name="Rinke C."/>
            <person name="Skarshewski A."/>
            <person name="Chaumeil P.A."/>
            <person name="Hugenholtz P."/>
        </authorList>
    </citation>
    <scope>NUCLEOTIDE SEQUENCE [LARGE SCALE GENOMIC DNA]</scope>
    <source>
        <strain evidence="3">UBA11621</strain>
        <strain evidence="2">UBA11978</strain>
    </source>
</reference>
<proteinExistence type="predicted"/>
<dbReference type="InterPro" id="IPR007791">
    <property type="entry name" value="DjlA_N"/>
</dbReference>
<dbReference type="EMBL" id="DNAN01000450">
    <property type="protein sequence ID" value="HAW76566.1"/>
    <property type="molecule type" value="Genomic_DNA"/>
</dbReference>
<dbReference type="AlphaFoldDB" id="A0A349TW91"/>
<evidence type="ECO:0000259" key="1">
    <source>
        <dbReference type="Pfam" id="PF05099"/>
    </source>
</evidence>
<feature type="domain" description="Co-chaperone DjlA N-terminal" evidence="1">
    <location>
        <begin position="11"/>
        <end position="113"/>
    </location>
</feature>
<gene>
    <name evidence="2" type="ORF">DCW74_12635</name>
    <name evidence="3" type="ORF">DEB45_06725</name>
</gene>
<dbReference type="OrthoDB" id="6334294at2"/>
<sequence length="140" mass="15783">MQLSQQQSFNQALIKLSVLLYQVDGMVTLSEQDYLNSVVEELDWQSPICPEAFLTDTIYQTRNAIDTGDTLQYMRSLKDDLLYDAEKTLEVAMAITGVDGERSEEETELLSVLTHKLLAKALVSGKNGDHNHHGDTIRHQ</sequence>
<comment type="caution">
    <text evidence="2">The sequence shown here is derived from an EMBL/GenBank/DDBJ whole genome shotgun (WGS) entry which is preliminary data.</text>
</comment>
<organism evidence="2 4">
    <name type="scientific">Alteromonas australica</name>
    <dbReference type="NCBI Taxonomy" id="589873"/>
    <lineage>
        <taxon>Bacteria</taxon>
        <taxon>Pseudomonadati</taxon>
        <taxon>Pseudomonadota</taxon>
        <taxon>Gammaproteobacteria</taxon>
        <taxon>Alteromonadales</taxon>
        <taxon>Alteromonadaceae</taxon>
        <taxon>Alteromonas/Salinimonas group</taxon>
        <taxon>Alteromonas</taxon>
    </lineage>
</organism>
<dbReference type="GeneID" id="78254577"/>